<proteinExistence type="predicted"/>
<dbReference type="PROSITE" id="PS51257">
    <property type="entry name" value="PROKAR_LIPOPROTEIN"/>
    <property type="match status" value="1"/>
</dbReference>
<gene>
    <name evidence="4" type="ORF">D477_018359</name>
</gene>
<dbReference type="Proteomes" id="UP000010729">
    <property type="component" value="Unassembled WGS sequence"/>
</dbReference>
<evidence type="ECO:0000256" key="1">
    <source>
        <dbReference type="SAM" id="MobiDB-lite"/>
    </source>
</evidence>
<accession>N1V3H4</accession>
<dbReference type="AlphaFoldDB" id="N1V3H4"/>
<feature type="region of interest" description="Disordered" evidence="1">
    <location>
        <begin position="29"/>
        <end position="60"/>
    </location>
</feature>
<feature type="domain" description="DUF305" evidence="3">
    <location>
        <begin position="65"/>
        <end position="206"/>
    </location>
</feature>
<keyword evidence="5" id="KW-1185">Reference proteome</keyword>
<evidence type="ECO:0000259" key="3">
    <source>
        <dbReference type="Pfam" id="PF03713"/>
    </source>
</evidence>
<dbReference type="Pfam" id="PF03713">
    <property type="entry name" value="DUF305"/>
    <property type="match status" value="1"/>
</dbReference>
<name>N1V3H4_9MICC</name>
<feature type="chain" id="PRO_5004112819" description="DUF305 domain-containing protein" evidence="2">
    <location>
        <begin position="27"/>
        <end position="209"/>
    </location>
</feature>
<evidence type="ECO:0000313" key="5">
    <source>
        <dbReference type="Proteomes" id="UP000010729"/>
    </source>
</evidence>
<dbReference type="PANTHER" id="PTHR36933">
    <property type="entry name" value="SLL0788 PROTEIN"/>
    <property type="match status" value="1"/>
</dbReference>
<dbReference type="RefSeq" id="WP_005272857.1">
    <property type="nucleotide sequence ID" value="NZ_ANPE02000233.1"/>
</dbReference>
<sequence>MKRYSAVSAAVLATALLLTGCGQDTADDNAAGTAQPTAGSTSQGTDLGMHGSSSAAPAEEHNSADAMFAQMMIPHHEQAVEMSDMMLAKDGLDPQISQLAEDIKSAQAPEIEKMTGWLKAWGEPMEMSGGHGMPGMMSEEDLAKLEAAQGDEASRLFLTQMIEHHEGAVEMAEEEAANGSDPEAVALAESVVETQTAEIKKMQELLADL</sequence>
<dbReference type="PANTHER" id="PTHR36933:SF1">
    <property type="entry name" value="SLL0788 PROTEIN"/>
    <property type="match status" value="1"/>
</dbReference>
<dbReference type="Gene3D" id="1.20.1260.10">
    <property type="match status" value="1"/>
</dbReference>
<dbReference type="InterPro" id="IPR012347">
    <property type="entry name" value="Ferritin-like"/>
</dbReference>
<organism evidence="4 5">
    <name type="scientific">Arthrobacter crystallopoietes BAB-32</name>
    <dbReference type="NCBI Taxonomy" id="1246476"/>
    <lineage>
        <taxon>Bacteria</taxon>
        <taxon>Bacillati</taxon>
        <taxon>Actinomycetota</taxon>
        <taxon>Actinomycetes</taxon>
        <taxon>Micrococcales</taxon>
        <taxon>Micrococcaceae</taxon>
        <taxon>Crystallibacter</taxon>
    </lineage>
</organism>
<comment type="caution">
    <text evidence="4">The sequence shown here is derived from an EMBL/GenBank/DDBJ whole genome shotgun (WGS) entry which is preliminary data.</text>
</comment>
<feature type="signal peptide" evidence="2">
    <location>
        <begin position="1"/>
        <end position="26"/>
    </location>
</feature>
<dbReference type="InterPro" id="IPR005183">
    <property type="entry name" value="DUF305_CopM-like"/>
</dbReference>
<dbReference type="OrthoDB" id="26872at2"/>
<evidence type="ECO:0000256" key="2">
    <source>
        <dbReference type="SAM" id="SignalP"/>
    </source>
</evidence>
<protein>
    <recommendedName>
        <fullName evidence="3">DUF305 domain-containing protein</fullName>
    </recommendedName>
</protein>
<reference evidence="4 5" key="1">
    <citation type="journal article" date="2013" name="Genome Announc.">
        <title>Draft Genome Sequence of Arthrobacter crystallopoietes Strain BAB-32, Revealing Genes for Bioremediation.</title>
        <authorList>
            <person name="Joshi M.N."/>
            <person name="Pandit A.S."/>
            <person name="Sharma A."/>
            <person name="Pandya R.V."/>
            <person name="Desai S.M."/>
            <person name="Saxena A.K."/>
            <person name="Bagatharia S.B."/>
        </authorList>
    </citation>
    <scope>NUCLEOTIDE SEQUENCE [LARGE SCALE GENOMIC DNA]</scope>
    <source>
        <strain evidence="4 5">BAB-32</strain>
    </source>
</reference>
<evidence type="ECO:0000313" key="4">
    <source>
        <dbReference type="EMBL" id="EMY32773.1"/>
    </source>
</evidence>
<feature type="compositionally biased region" description="Polar residues" evidence="1">
    <location>
        <begin position="32"/>
        <end position="55"/>
    </location>
</feature>
<dbReference type="EMBL" id="ANPE02000233">
    <property type="protein sequence ID" value="EMY32773.1"/>
    <property type="molecule type" value="Genomic_DNA"/>
</dbReference>
<keyword evidence="2" id="KW-0732">Signal</keyword>